<dbReference type="OrthoDB" id="2530521at2759"/>
<evidence type="ECO:0000256" key="3">
    <source>
        <dbReference type="ARBA" id="ARBA00023235"/>
    </source>
</evidence>
<reference evidence="10" key="1">
    <citation type="journal article" date="2016" name="Genome Announc.">
        <title>Genome sequences of three species of Hanseniaspora isolated from spontaneous wine fermentations.</title>
        <authorList>
            <person name="Sternes P.R."/>
            <person name="Lee D."/>
            <person name="Kutyna D.R."/>
            <person name="Borneman A.R."/>
        </authorList>
    </citation>
    <scope>NUCLEOTIDE SEQUENCE [LARGE SCALE GENOMIC DNA]</scope>
    <source>
        <strain evidence="10">AWRI3579</strain>
    </source>
</reference>
<dbReference type="SMART" id="SM00456">
    <property type="entry name" value="WW"/>
    <property type="match status" value="1"/>
</dbReference>
<dbReference type="InterPro" id="IPR001202">
    <property type="entry name" value="WW_dom"/>
</dbReference>
<gene>
    <name evidence="9" type="ORF">AWRI3579_g3975</name>
</gene>
<proteinExistence type="predicted"/>
<dbReference type="EC" id="5.2.1.8" evidence="5"/>
<keyword evidence="6" id="KW-0175">Coiled coil</keyword>
<dbReference type="FunCoup" id="A0A1E5R1F3">
    <property type="interactions" value="976"/>
</dbReference>
<name>A0A1E5R1F3_9ASCO</name>
<evidence type="ECO:0000256" key="1">
    <source>
        <dbReference type="ARBA" id="ARBA00000971"/>
    </source>
</evidence>
<evidence type="ECO:0000256" key="5">
    <source>
        <dbReference type="RuleBase" id="RU363014"/>
    </source>
</evidence>
<dbReference type="InterPro" id="IPR036020">
    <property type="entry name" value="WW_dom_sf"/>
</dbReference>
<sequence length="170" mass="19408">MSDNKSSVTETGLPKPWTVRYSRSHKREYFFDPETKQSVWEAPENTDQAKLGAYLNNHPLRVRCLHLLIKHSGSRRPASHRSENITLSKEDAIEELQKLRDEIVNEGASFKQLAEERSDCSSYKRGGDLGFFGRKEMQPAFEDVSFKLKVGEISEIVETDSGVHIIKRVA</sequence>
<dbReference type="Gene3D" id="3.10.50.40">
    <property type="match status" value="1"/>
</dbReference>
<protein>
    <recommendedName>
        <fullName evidence="5">Peptidyl-prolyl cis-trans isomerase</fullName>
        <ecNumber evidence="5">5.2.1.8</ecNumber>
    </recommendedName>
</protein>
<evidence type="ECO:0000259" key="8">
    <source>
        <dbReference type="PROSITE" id="PS50198"/>
    </source>
</evidence>
<comment type="caution">
    <text evidence="9">The sequence shown here is derived from an EMBL/GenBank/DDBJ whole genome shotgun (WGS) entry which is preliminary data.</text>
</comment>
<dbReference type="PROSITE" id="PS50020">
    <property type="entry name" value="WW_DOMAIN_2"/>
    <property type="match status" value="1"/>
</dbReference>
<dbReference type="CDD" id="cd00201">
    <property type="entry name" value="WW"/>
    <property type="match status" value="1"/>
</dbReference>
<dbReference type="InterPro" id="IPR000297">
    <property type="entry name" value="PPIase_PpiC"/>
</dbReference>
<dbReference type="GO" id="GO:0005829">
    <property type="term" value="C:cytosol"/>
    <property type="evidence" value="ECO:0007669"/>
    <property type="project" value="TreeGrafter"/>
</dbReference>
<evidence type="ECO:0000259" key="7">
    <source>
        <dbReference type="PROSITE" id="PS50020"/>
    </source>
</evidence>
<dbReference type="FunFam" id="3.10.50.40:FF:000026">
    <property type="entry name" value="Peptidyl-prolyl cis-trans isomerase"/>
    <property type="match status" value="1"/>
</dbReference>
<dbReference type="PROSITE" id="PS50198">
    <property type="entry name" value="PPIC_PPIASE_2"/>
    <property type="match status" value="1"/>
</dbReference>
<accession>A0A1E5R1F3</accession>
<dbReference type="InParanoid" id="A0A1E5R1F3"/>
<evidence type="ECO:0000313" key="9">
    <source>
        <dbReference type="EMBL" id="OEJ80731.1"/>
    </source>
</evidence>
<dbReference type="Pfam" id="PF00639">
    <property type="entry name" value="Rotamase"/>
    <property type="match status" value="1"/>
</dbReference>
<feature type="domain" description="PpiC" evidence="8">
    <location>
        <begin position="59"/>
        <end position="170"/>
    </location>
</feature>
<dbReference type="EMBL" id="LPNM01000011">
    <property type="protein sequence ID" value="OEJ80731.1"/>
    <property type="molecule type" value="Genomic_DNA"/>
</dbReference>
<keyword evidence="10" id="KW-1185">Reference proteome</keyword>
<keyword evidence="3 4" id="KW-0413">Isomerase</keyword>
<evidence type="ECO:0000313" key="10">
    <source>
        <dbReference type="Proteomes" id="UP000095728"/>
    </source>
</evidence>
<dbReference type="STRING" id="56408.A0A1E5R1F3"/>
<feature type="coiled-coil region" evidence="6">
    <location>
        <begin position="82"/>
        <end position="116"/>
    </location>
</feature>
<dbReference type="PANTHER" id="PTHR10657">
    <property type="entry name" value="PEPTIDYL-PROLYL CIS-TRANS ISOMERASE"/>
    <property type="match status" value="1"/>
</dbReference>
<evidence type="ECO:0000256" key="2">
    <source>
        <dbReference type="ARBA" id="ARBA00023110"/>
    </source>
</evidence>
<dbReference type="InterPro" id="IPR046357">
    <property type="entry name" value="PPIase_dom_sf"/>
</dbReference>
<dbReference type="Gene3D" id="2.20.70.10">
    <property type="match status" value="1"/>
</dbReference>
<evidence type="ECO:0000256" key="4">
    <source>
        <dbReference type="PROSITE-ProRule" id="PRU00278"/>
    </source>
</evidence>
<evidence type="ECO:0000256" key="6">
    <source>
        <dbReference type="SAM" id="Coils"/>
    </source>
</evidence>
<dbReference type="GO" id="GO:0060261">
    <property type="term" value="P:positive regulation of transcription initiation by RNA polymerase II"/>
    <property type="evidence" value="ECO:0007669"/>
    <property type="project" value="UniProtKB-ARBA"/>
</dbReference>
<dbReference type="AlphaFoldDB" id="A0A1E5R1F3"/>
<feature type="domain" description="WW" evidence="7">
    <location>
        <begin position="11"/>
        <end position="45"/>
    </location>
</feature>
<dbReference type="SUPFAM" id="SSF54534">
    <property type="entry name" value="FKBP-like"/>
    <property type="match status" value="1"/>
</dbReference>
<dbReference type="PANTHER" id="PTHR10657:SF4">
    <property type="entry name" value="PEPTIDYL-PROLYL CIS-TRANS ISOMERASE-RELATED"/>
    <property type="match status" value="1"/>
</dbReference>
<keyword evidence="2 4" id="KW-0697">Rotamase</keyword>
<dbReference type="SUPFAM" id="SSF51045">
    <property type="entry name" value="WW domain"/>
    <property type="match status" value="1"/>
</dbReference>
<comment type="catalytic activity">
    <reaction evidence="1 5">
        <text>[protein]-peptidylproline (omega=180) = [protein]-peptidylproline (omega=0)</text>
        <dbReference type="Rhea" id="RHEA:16237"/>
        <dbReference type="Rhea" id="RHEA-COMP:10747"/>
        <dbReference type="Rhea" id="RHEA-COMP:10748"/>
        <dbReference type="ChEBI" id="CHEBI:83833"/>
        <dbReference type="ChEBI" id="CHEBI:83834"/>
        <dbReference type="EC" id="5.2.1.8"/>
    </reaction>
</comment>
<dbReference type="Proteomes" id="UP000095728">
    <property type="component" value="Unassembled WGS sequence"/>
</dbReference>
<dbReference type="Pfam" id="PF00397">
    <property type="entry name" value="WW"/>
    <property type="match status" value="1"/>
</dbReference>
<dbReference type="InterPro" id="IPR051370">
    <property type="entry name" value="PPIase_Pin1"/>
</dbReference>
<dbReference type="GO" id="GO:0003755">
    <property type="term" value="F:peptidyl-prolyl cis-trans isomerase activity"/>
    <property type="evidence" value="ECO:0007669"/>
    <property type="project" value="UniProtKB-UniRule"/>
</dbReference>
<dbReference type="GO" id="GO:0005634">
    <property type="term" value="C:nucleus"/>
    <property type="evidence" value="ECO:0007669"/>
    <property type="project" value="TreeGrafter"/>
</dbReference>
<organism evidence="9 10">
    <name type="scientific">Hanseniaspora osmophila</name>
    <dbReference type="NCBI Taxonomy" id="56408"/>
    <lineage>
        <taxon>Eukaryota</taxon>
        <taxon>Fungi</taxon>
        <taxon>Dikarya</taxon>
        <taxon>Ascomycota</taxon>
        <taxon>Saccharomycotina</taxon>
        <taxon>Saccharomycetes</taxon>
        <taxon>Saccharomycodales</taxon>
        <taxon>Saccharomycodaceae</taxon>
        <taxon>Hanseniaspora</taxon>
    </lineage>
</organism>